<dbReference type="InterPro" id="IPR018062">
    <property type="entry name" value="HTH_AraC-typ_CS"/>
</dbReference>
<evidence type="ECO:0000256" key="1">
    <source>
        <dbReference type="ARBA" id="ARBA00023015"/>
    </source>
</evidence>
<evidence type="ECO:0000259" key="6">
    <source>
        <dbReference type="PROSITE" id="PS50110"/>
    </source>
</evidence>
<dbReference type="PANTHER" id="PTHR43280">
    <property type="entry name" value="ARAC-FAMILY TRANSCRIPTIONAL REGULATOR"/>
    <property type="match status" value="1"/>
</dbReference>
<dbReference type="PROSITE" id="PS00041">
    <property type="entry name" value="HTH_ARAC_FAMILY_1"/>
    <property type="match status" value="1"/>
</dbReference>
<dbReference type="InterPro" id="IPR011006">
    <property type="entry name" value="CheY-like_superfamily"/>
</dbReference>
<dbReference type="Gene3D" id="1.10.10.60">
    <property type="entry name" value="Homeodomain-like"/>
    <property type="match status" value="2"/>
</dbReference>
<evidence type="ECO:0000313" key="8">
    <source>
        <dbReference type="Proteomes" id="UP001519287"/>
    </source>
</evidence>
<dbReference type="Pfam" id="PF00072">
    <property type="entry name" value="Response_reg"/>
    <property type="match status" value="1"/>
</dbReference>
<keyword evidence="3" id="KW-0804">Transcription</keyword>
<gene>
    <name evidence="7" type="ORF">J2Z66_005345</name>
</gene>
<reference evidence="7 8" key="1">
    <citation type="submission" date="2021-03" db="EMBL/GenBank/DDBJ databases">
        <title>Genomic Encyclopedia of Type Strains, Phase IV (KMG-IV): sequencing the most valuable type-strain genomes for metagenomic binning, comparative biology and taxonomic classification.</title>
        <authorList>
            <person name="Goeker M."/>
        </authorList>
    </citation>
    <scope>NUCLEOTIDE SEQUENCE [LARGE SCALE GENOMIC DNA]</scope>
    <source>
        <strain evidence="7 8">DSM 26048</strain>
    </source>
</reference>
<sequence length="533" mass="61516">MYKVFIVDDDYTVRTDLKYMIDKNKKYVCIGEAENGEVALDRIRETKPDIILLDIEMPVMDGLTSLPLILKGSDCRKVIVLSCHDDYDNVRLAMKHGAAEYLLKQRMDEDNLYKTLNQVASLIDNERISEKERIKRQRDDTINLPAVMNTLVIDMIRGHITDVELIGMKIGAIQSQFSMDKLVVSCLIIDENERHPTWKDEPFVFAIGNVLGEIIDNMKGTIYGKSDKRTFYMISGFRASDSYLSINNFIYGLVDEVSSAIQRCLKLTVTVGVSPVHATFSQVSEAARQASLATEYSFFSGKGSIIHYTEIEKHTEKWSADRRKDQIKSIILNITKEHDQVENTINALASEFRLELLDIQTIKDFHTELMFAFNQKAEELSLTQNIGHFDTAWPDLELSEYTSWLVKLIMRIREEYLERKHSKFSRSDIARALAYLDSDYMNITSLNDVAKHINLNKSYFSQIFKREIKENFTVYLTKLRIDKAKALLSDSDTKVYEVSSLVGIENYRYFSKVFKELTGLTPIEYRKRSQARE</sequence>
<keyword evidence="1" id="KW-0805">Transcription regulation</keyword>
<dbReference type="Proteomes" id="UP001519287">
    <property type="component" value="Unassembled WGS sequence"/>
</dbReference>
<protein>
    <submittedName>
        <fullName evidence="7">Two-component system response regulator YesN</fullName>
    </submittedName>
</protein>
<dbReference type="PROSITE" id="PS01124">
    <property type="entry name" value="HTH_ARAC_FAMILY_2"/>
    <property type="match status" value="1"/>
</dbReference>
<keyword evidence="4" id="KW-0597">Phosphoprotein</keyword>
<dbReference type="SMART" id="SM00342">
    <property type="entry name" value="HTH_ARAC"/>
    <property type="match status" value="1"/>
</dbReference>
<evidence type="ECO:0000256" key="4">
    <source>
        <dbReference type="PROSITE-ProRule" id="PRU00169"/>
    </source>
</evidence>
<keyword evidence="8" id="KW-1185">Reference proteome</keyword>
<evidence type="ECO:0000313" key="7">
    <source>
        <dbReference type="EMBL" id="MBP1993719.1"/>
    </source>
</evidence>
<dbReference type="InterPro" id="IPR009057">
    <property type="entry name" value="Homeodomain-like_sf"/>
</dbReference>
<dbReference type="SUPFAM" id="SSF46689">
    <property type="entry name" value="Homeodomain-like"/>
    <property type="match status" value="1"/>
</dbReference>
<dbReference type="InterPro" id="IPR018060">
    <property type="entry name" value="HTH_AraC"/>
</dbReference>
<dbReference type="EMBL" id="JAGGLB010000020">
    <property type="protein sequence ID" value="MBP1993719.1"/>
    <property type="molecule type" value="Genomic_DNA"/>
</dbReference>
<keyword evidence="2" id="KW-0238">DNA-binding</keyword>
<feature type="modified residue" description="4-aspartylphosphate" evidence="4">
    <location>
        <position position="54"/>
    </location>
</feature>
<name>A0ABS4J4L0_9BACL</name>
<dbReference type="PANTHER" id="PTHR43280:SF28">
    <property type="entry name" value="HTH-TYPE TRANSCRIPTIONAL ACTIVATOR RHAS"/>
    <property type="match status" value="1"/>
</dbReference>
<evidence type="ECO:0000256" key="2">
    <source>
        <dbReference type="ARBA" id="ARBA00023125"/>
    </source>
</evidence>
<dbReference type="SUPFAM" id="SSF52172">
    <property type="entry name" value="CheY-like"/>
    <property type="match status" value="1"/>
</dbReference>
<dbReference type="RefSeq" id="WP_209975598.1">
    <property type="nucleotide sequence ID" value="NZ_JAGGLB010000020.1"/>
</dbReference>
<comment type="caution">
    <text evidence="7">The sequence shown here is derived from an EMBL/GenBank/DDBJ whole genome shotgun (WGS) entry which is preliminary data.</text>
</comment>
<accession>A0ABS4J4L0</accession>
<evidence type="ECO:0000256" key="3">
    <source>
        <dbReference type="ARBA" id="ARBA00023163"/>
    </source>
</evidence>
<dbReference type="Gene3D" id="3.40.50.2300">
    <property type="match status" value="1"/>
</dbReference>
<feature type="domain" description="Response regulatory" evidence="6">
    <location>
        <begin position="3"/>
        <end position="119"/>
    </location>
</feature>
<dbReference type="CDD" id="cd17536">
    <property type="entry name" value="REC_YesN-like"/>
    <property type="match status" value="1"/>
</dbReference>
<feature type="domain" description="HTH araC/xylS-type" evidence="5">
    <location>
        <begin position="430"/>
        <end position="528"/>
    </location>
</feature>
<dbReference type="InterPro" id="IPR001789">
    <property type="entry name" value="Sig_transdc_resp-reg_receiver"/>
</dbReference>
<dbReference type="Pfam" id="PF12833">
    <property type="entry name" value="HTH_18"/>
    <property type="match status" value="1"/>
</dbReference>
<organism evidence="7 8">
    <name type="scientific">Paenibacillus eucommiae</name>
    <dbReference type="NCBI Taxonomy" id="1355755"/>
    <lineage>
        <taxon>Bacteria</taxon>
        <taxon>Bacillati</taxon>
        <taxon>Bacillota</taxon>
        <taxon>Bacilli</taxon>
        <taxon>Bacillales</taxon>
        <taxon>Paenibacillaceae</taxon>
        <taxon>Paenibacillus</taxon>
    </lineage>
</organism>
<dbReference type="PROSITE" id="PS50110">
    <property type="entry name" value="RESPONSE_REGULATORY"/>
    <property type="match status" value="1"/>
</dbReference>
<evidence type="ECO:0000259" key="5">
    <source>
        <dbReference type="PROSITE" id="PS01124"/>
    </source>
</evidence>
<dbReference type="SMART" id="SM00448">
    <property type="entry name" value="REC"/>
    <property type="match status" value="1"/>
</dbReference>
<proteinExistence type="predicted"/>